<name>A0AAD8AAD0_DIPPU</name>
<accession>A0AAD8AAD0</accession>
<keyword evidence="5 7" id="KW-0862">Zinc</keyword>
<reference evidence="9" key="1">
    <citation type="journal article" date="2023" name="IScience">
        <title>Live-bearing cockroach genome reveals convergent evolutionary mechanisms linked to viviparity in insects and beyond.</title>
        <authorList>
            <person name="Fouks B."/>
            <person name="Harrison M.C."/>
            <person name="Mikhailova A.A."/>
            <person name="Marchal E."/>
            <person name="English S."/>
            <person name="Carruthers M."/>
            <person name="Jennings E.C."/>
            <person name="Chiamaka E.L."/>
            <person name="Frigard R.A."/>
            <person name="Pippel M."/>
            <person name="Attardo G.M."/>
            <person name="Benoit J.B."/>
            <person name="Bornberg-Bauer E."/>
            <person name="Tobe S.S."/>
        </authorList>
    </citation>
    <scope>NUCLEOTIDE SEQUENCE</scope>
    <source>
        <strain evidence="9">Stay&amp;Tobe</strain>
    </source>
</reference>
<evidence type="ECO:0000256" key="3">
    <source>
        <dbReference type="ARBA" id="ARBA00022723"/>
    </source>
</evidence>
<feature type="domain" description="Peptidase M3A/M3B catalytic" evidence="8">
    <location>
        <begin position="11"/>
        <end position="263"/>
    </location>
</feature>
<evidence type="ECO:0000256" key="6">
    <source>
        <dbReference type="ARBA" id="ARBA00023049"/>
    </source>
</evidence>
<evidence type="ECO:0000256" key="2">
    <source>
        <dbReference type="ARBA" id="ARBA00022670"/>
    </source>
</evidence>
<dbReference type="GO" id="GO:0046872">
    <property type="term" value="F:metal ion binding"/>
    <property type="evidence" value="ECO:0007669"/>
    <property type="project" value="UniProtKB-UniRule"/>
</dbReference>
<proteinExistence type="inferred from homology"/>
<dbReference type="AlphaFoldDB" id="A0AAD8AAD0"/>
<dbReference type="GO" id="GO:0006508">
    <property type="term" value="P:proteolysis"/>
    <property type="evidence" value="ECO:0007669"/>
    <property type="project" value="UniProtKB-KW"/>
</dbReference>
<comment type="cofactor">
    <cofactor evidence="7">
        <name>Zn(2+)</name>
        <dbReference type="ChEBI" id="CHEBI:29105"/>
    </cofactor>
    <text evidence="7">Binds 1 zinc ion.</text>
</comment>
<dbReference type="SUPFAM" id="SSF55486">
    <property type="entry name" value="Metalloproteases ('zincins'), catalytic domain"/>
    <property type="match status" value="1"/>
</dbReference>
<keyword evidence="4 7" id="KW-0378">Hydrolase</keyword>
<evidence type="ECO:0000313" key="9">
    <source>
        <dbReference type="EMBL" id="KAJ9594975.1"/>
    </source>
</evidence>
<organism evidence="9 10">
    <name type="scientific">Diploptera punctata</name>
    <name type="common">Pacific beetle cockroach</name>
    <dbReference type="NCBI Taxonomy" id="6984"/>
    <lineage>
        <taxon>Eukaryota</taxon>
        <taxon>Metazoa</taxon>
        <taxon>Ecdysozoa</taxon>
        <taxon>Arthropoda</taxon>
        <taxon>Hexapoda</taxon>
        <taxon>Insecta</taxon>
        <taxon>Pterygota</taxon>
        <taxon>Neoptera</taxon>
        <taxon>Polyneoptera</taxon>
        <taxon>Dictyoptera</taxon>
        <taxon>Blattodea</taxon>
        <taxon>Blaberoidea</taxon>
        <taxon>Blaberidae</taxon>
        <taxon>Diplopterinae</taxon>
        <taxon>Diploptera</taxon>
    </lineage>
</organism>
<dbReference type="GO" id="GO:0004222">
    <property type="term" value="F:metalloendopeptidase activity"/>
    <property type="evidence" value="ECO:0007669"/>
    <property type="project" value="InterPro"/>
</dbReference>
<dbReference type="InterPro" id="IPR024077">
    <property type="entry name" value="Neurolysin/TOP_dom2"/>
</dbReference>
<feature type="non-terminal residue" evidence="9">
    <location>
        <position position="293"/>
    </location>
</feature>
<dbReference type="PANTHER" id="PTHR11804:SF83">
    <property type="entry name" value="LD37516P"/>
    <property type="match status" value="1"/>
</dbReference>
<sequence length="293" mass="33553">QEKVSTNEDPGWMIALRSRSSVTNTTPLASLIFNFSPPTDGKPTLLSFSDLQLLFRKFGHALQHLLTRTSYMEVSGLSNIEWDAVEACSNFMVYWLYDLNTIEMISGHFETGEYLPRKTLEKLCETRKHMSGFDLCRELYLASFDLEIYSIKDFWLDIVKKLWAEHLAFPLDPRDSHPCSFTAIMCEEWSAAYYSHLWSQVMAADMFSAFVEAGLDNRDELCTVGKRFRSTFLALGGGCHPGEVFRRFRGRDPSPKALLYTLGLKQGKVPDVQSCKHVEYNLLLKASKDERLK</sequence>
<evidence type="ECO:0000256" key="7">
    <source>
        <dbReference type="RuleBase" id="RU003435"/>
    </source>
</evidence>
<dbReference type="PANTHER" id="PTHR11804">
    <property type="entry name" value="PROTEASE M3 THIMET OLIGOPEPTIDASE-RELATED"/>
    <property type="match status" value="1"/>
</dbReference>
<keyword evidence="10" id="KW-1185">Reference proteome</keyword>
<keyword evidence="3 7" id="KW-0479">Metal-binding</keyword>
<evidence type="ECO:0000256" key="1">
    <source>
        <dbReference type="ARBA" id="ARBA00006040"/>
    </source>
</evidence>
<comment type="caution">
    <text evidence="9">The sequence shown here is derived from an EMBL/GenBank/DDBJ whole genome shotgun (WGS) entry which is preliminary data.</text>
</comment>
<dbReference type="InterPro" id="IPR045090">
    <property type="entry name" value="Pept_M3A_M3B"/>
</dbReference>
<comment type="similarity">
    <text evidence="1 7">Belongs to the peptidase M3 family.</text>
</comment>
<keyword evidence="6 7" id="KW-0482">Metalloprotease</keyword>
<gene>
    <name evidence="9" type="ORF">L9F63_013697</name>
</gene>
<dbReference type="Pfam" id="PF01432">
    <property type="entry name" value="Peptidase_M3"/>
    <property type="match status" value="1"/>
</dbReference>
<dbReference type="EMBL" id="JASPKZ010002700">
    <property type="protein sequence ID" value="KAJ9594975.1"/>
    <property type="molecule type" value="Genomic_DNA"/>
</dbReference>
<keyword evidence="2 7" id="KW-0645">Protease</keyword>
<evidence type="ECO:0000256" key="5">
    <source>
        <dbReference type="ARBA" id="ARBA00022833"/>
    </source>
</evidence>
<dbReference type="Gene3D" id="1.10.1370.10">
    <property type="entry name" value="Neurolysin, domain 3"/>
    <property type="match status" value="1"/>
</dbReference>
<dbReference type="Proteomes" id="UP001233999">
    <property type="component" value="Unassembled WGS sequence"/>
</dbReference>
<evidence type="ECO:0000259" key="8">
    <source>
        <dbReference type="Pfam" id="PF01432"/>
    </source>
</evidence>
<dbReference type="InterPro" id="IPR024079">
    <property type="entry name" value="MetalloPept_cat_dom_sf"/>
</dbReference>
<evidence type="ECO:0000256" key="4">
    <source>
        <dbReference type="ARBA" id="ARBA00022801"/>
    </source>
</evidence>
<dbReference type="InterPro" id="IPR001567">
    <property type="entry name" value="Pept_M3A_M3B_dom"/>
</dbReference>
<dbReference type="Gene3D" id="3.40.390.10">
    <property type="entry name" value="Collagenase (Catalytic Domain)"/>
    <property type="match status" value="1"/>
</dbReference>
<protein>
    <recommendedName>
        <fullName evidence="8">Peptidase M3A/M3B catalytic domain-containing protein</fullName>
    </recommendedName>
</protein>
<feature type="non-terminal residue" evidence="9">
    <location>
        <position position="1"/>
    </location>
</feature>
<evidence type="ECO:0000313" key="10">
    <source>
        <dbReference type="Proteomes" id="UP001233999"/>
    </source>
</evidence>
<reference evidence="9" key="2">
    <citation type="submission" date="2023-05" db="EMBL/GenBank/DDBJ databases">
        <authorList>
            <person name="Fouks B."/>
        </authorList>
    </citation>
    <scope>NUCLEOTIDE SEQUENCE</scope>
    <source>
        <strain evidence="9">Stay&amp;Tobe</strain>
        <tissue evidence="9">Testes</tissue>
    </source>
</reference>